<evidence type="ECO:0000256" key="1">
    <source>
        <dbReference type="SAM" id="MobiDB-lite"/>
    </source>
</evidence>
<evidence type="ECO:0000313" key="2">
    <source>
        <dbReference type="EMBL" id="CAI9543475.1"/>
    </source>
</evidence>
<sequence length="80" mass="8610">MSEPAKSAPAPKKGSKNVATKSQKKDSKKGRRQEQEGELCHLSAQASPPQHQHLIQGHKHHELLSVHLRGGLATHGAPGQ</sequence>
<organism evidence="2 3">
    <name type="scientific">Staurois parvus</name>
    <dbReference type="NCBI Taxonomy" id="386267"/>
    <lineage>
        <taxon>Eukaryota</taxon>
        <taxon>Metazoa</taxon>
        <taxon>Chordata</taxon>
        <taxon>Craniata</taxon>
        <taxon>Vertebrata</taxon>
        <taxon>Euteleostomi</taxon>
        <taxon>Amphibia</taxon>
        <taxon>Batrachia</taxon>
        <taxon>Anura</taxon>
        <taxon>Neobatrachia</taxon>
        <taxon>Ranoidea</taxon>
        <taxon>Ranidae</taxon>
        <taxon>Staurois</taxon>
    </lineage>
</organism>
<gene>
    <name evidence="2" type="ORF">SPARVUS_LOCUS2284723</name>
</gene>
<proteinExistence type="predicted"/>
<feature type="region of interest" description="Disordered" evidence="1">
    <location>
        <begin position="1"/>
        <end position="54"/>
    </location>
</feature>
<dbReference type="EMBL" id="CATNWA010002669">
    <property type="protein sequence ID" value="CAI9543475.1"/>
    <property type="molecule type" value="Genomic_DNA"/>
</dbReference>
<comment type="caution">
    <text evidence="2">The sequence shown here is derived from an EMBL/GenBank/DDBJ whole genome shotgun (WGS) entry which is preliminary data.</text>
</comment>
<accession>A0ABN9B7A7</accession>
<protein>
    <submittedName>
        <fullName evidence="2">Uncharacterized protein</fullName>
    </submittedName>
</protein>
<feature type="compositionally biased region" description="Low complexity" evidence="1">
    <location>
        <begin position="1"/>
        <end position="12"/>
    </location>
</feature>
<reference evidence="2" key="1">
    <citation type="submission" date="2023-05" db="EMBL/GenBank/DDBJ databases">
        <authorList>
            <person name="Stuckert A."/>
        </authorList>
    </citation>
    <scope>NUCLEOTIDE SEQUENCE</scope>
</reference>
<keyword evidence="3" id="KW-1185">Reference proteome</keyword>
<name>A0ABN9B7A7_9NEOB</name>
<evidence type="ECO:0000313" key="3">
    <source>
        <dbReference type="Proteomes" id="UP001162483"/>
    </source>
</evidence>
<dbReference type="Proteomes" id="UP001162483">
    <property type="component" value="Unassembled WGS sequence"/>
</dbReference>